<dbReference type="Pfam" id="PF04542">
    <property type="entry name" value="Sigma70_r2"/>
    <property type="match status" value="1"/>
</dbReference>
<dbReference type="InterPro" id="IPR036388">
    <property type="entry name" value="WH-like_DNA-bd_sf"/>
</dbReference>
<dbReference type="InterPro" id="IPR039425">
    <property type="entry name" value="RNA_pol_sigma-70-like"/>
</dbReference>
<comment type="similarity">
    <text evidence="1">Belongs to the sigma-70 factor family. ECF subfamily.</text>
</comment>
<keyword evidence="4" id="KW-0238">DNA-binding</keyword>
<dbReference type="Proteomes" id="UP000195807">
    <property type="component" value="Plasmid pCME4A9II"/>
</dbReference>
<dbReference type="InterPro" id="IPR007627">
    <property type="entry name" value="RNA_pol_sigma70_r2"/>
</dbReference>
<keyword evidence="5" id="KW-0804">Transcription</keyword>
<feature type="region of interest" description="Disordered" evidence="6">
    <location>
        <begin position="93"/>
        <end position="117"/>
    </location>
</feature>
<geneLocation type="plasmid" evidence="10">
    <name>pcme4a9ii</name>
</geneLocation>
<name>A0A217EZ79_9SPHN</name>
<dbReference type="EMBL" id="CP019604">
    <property type="protein sequence ID" value="ARU18451.1"/>
    <property type="molecule type" value="Genomic_DNA"/>
</dbReference>
<dbReference type="KEGG" id="cman:A9D14_19210"/>
<proteinExistence type="inferred from homology"/>
<evidence type="ECO:0000256" key="5">
    <source>
        <dbReference type="ARBA" id="ARBA00023163"/>
    </source>
</evidence>
<feature type="domain" description="RNA polymerase sigma factor 70 region 4 type 2" evidence="8">
    <location>
        <begin position="121"/>
        <end position="172"/>
    </location>
</feature>
<dbReference type="InterPro" id="IPR013325">
    <property type="entry name" value="RNA_pol_sigma_r2"/>
</dbReference>
<keyword evidence="9" id="KW-0614">Plasmid</keyword>
<feature type="compositionally biased region" description="Basic and acidic residues" evidence="6">
    <location>
        <begin position="94"/>
        <end position="107"/>
    </location>
</feature>
<evidence type="ECO:0000313" key="10">
    <source>
        <dbReference type="Proteomes" id="UP000195807"/>
    </source>
</evidence>
<dbReference type="NCBIfam" id="TIGR02937">
    <property type="entry name" value="sigma70-ECF"/>
    <property type="match status" value="1"/>
</dbReference>
<dbReference type="InterPro" id="IPR013249">
    <property type="entry name" value="RNA_pol_sigma70_r4_t2"/>
</dbReference>
<accession>A0A217EZ79</accession>
<dbReference type="Gene3D" id="1.10.1740.10">
    <property type="match status" value="1"/>
</dbReference>
<dbReference type="SUPFAM" id="SSF88659">
    <property type="entry name" value="Sigma3 and sigma4 domains of RNA polymerase sigma factors"/>
    <property type="match status" value="1"/>
</dbReference>
<reference evidence="9 10" key="1">
    <citation type="submission" date="2017-01" db="EMBL/GenBank/DDBJ databases">
        <title>Complete genome sequence of esterase-producing bacterium Croceicoccus marinus E4A9.</title>
        <authorList>
            <person name="Wu Y.-H."/>
            <person name="Cheng H."/>
            <person name="Xu L."/>
            <person name="Huo Y.-Y."/>
            <person name="Wang C.-S."/>
            <person name="Xu X.-W."/>
        </authorList>
    </citation>
    <scope>NUCLEOTIDE SEQUENCE [LARGE SCALE GENOMIC DNA]</scope>
    <source>
        <strain evidence="9 10">E4A9</strain>
        <plasmid evidence="10">Plasmid pcme4a9ii</plasmid>
    </source>
</reference>
<evidence type="ECO:0000259" key="8">
    <source>
        <dbReference type="Pfam" id="PF08281"/>
    </source>
</evidence>
<keyword evidence="10" id="KW-1185">Reference proteome</keyword>
<feature type="domain" description="RNA polymerase sigma-70 region 2" evidence="7">
    <location>
        <begin position="32"/>
        <end position="90"/>
    </location>
</feature>
<dbReference type="GO" id="GO:0003677">
    <property type="term" value="F:DNA binding"/>
    <property type="evidence" value="ECO:0007669"/>
    <property type="project" value="UniProtKB-KW"/>
</dbReference>
<dbReference type="InterPro" id="IPR013324">
    <property type="entry name" value="RNA_pol_sigma_r3/r4-like"/>
</dbReference>
<keyword evidence="2" id="KW-0805">Transcription regulation</keyword>
<dbReference type="AlphaFoldDB" id="A0A217EZ79"/>
<dbReference type="OrthoDB" id="7861343at2"/>
<dbReference type="SUPFAM" id="SSF88946">
    <property type="entry name" value="Sigma2 domain of RNA polymerase sigma factors"/>
    <property type="match status" value="1"/>
</dbReference>
<gene>
    <name evidence="9" type="ORF">A9D14_19210</name>
</gene>
<dbReference type="GO" id="GO:0006352">
    <property type="term" value="P:DNA-templated transcription initiation"/>
    <property type="evidence" value="ECO:0007669"/>
    <property type="project" value="InterPro"/>
</dbReference>
<dbReference type="InterPro" id="IPR014284">
    <property type="entry name" value="RNA_pol_sigma-70_dom"/>
</dbReference>
<sequence>MPTLTHNGSSRPSSARGEDAVIQRLTECRAEFMRYFQRRLSRSEEAEDAFQDFCVKVLRAAWEPQDNGKVDAWLRRVLRNSLIDHYRRRAARQRGRDAYEAEPREMADTPETDYDENPCTCVQDALPALRSDYAEIIRRVDLEEEPRETIAADLGLTPNNIGVRLHRARRAMKDQIEKRCSTCHFRSSGDCDCSPVTHEAQRNSEHDGLKGAAIAASFF</sequence>
<keyword evidence="3" id="KW-0731">Sigma factor</keyword>
<dbReference type="PANTHER" id="PTHR43133">
    <property type="entry name" value="RNA POLYMERASE ECF-TYPE SIGMA FACTO"/>
    <property type="match status" value="1"/>
</dbReference>
<evidence type="ECO:0000313" key="9">
    <source>
        <dbReference type="EMBL" id="ARU18451.1"/>
    </source>
</evidence>
<dbReference type="PANTHER" id="PTHR43133:SF8">
    <property type="entry name" value="RNA POLYMERASE SIGMA FACTOR HI_1459-RELATED"/>
    <property type="match status" value="1"/>
</dbReference>
<evidence type="ECO:0000256" key="3">
    <source>
        <dbReference type="ARBA" id="ARBA00023082"/>
    </source>
</evidence>
<evidence type="ECO:0000259" key="7">
    <source>
        <dbReference type="Pfam" id="PF04542"/>
    </source>
</evidence>
<dbReference type="Gene3D" id="1.10.10.10">
    <property type="entry name" value="Winged helix-like DNA-binding domain superfamily/Winged helix DNA-binding domain"/>
    <property type="match status" value="1"/>
</dbReference>
<organism evidence="9 10">
    <name type="scientific">Croceicoccus marinus</name>
    <dbReference type="NCBI Taxonomy" id="450378"/>
    <lineage>
        <taxon>Bacteria</taxon>
        <taxon>Pseudomonadati</taxon>
        <taxon>Pseudomonadota</taxon>
        <taxon>Alphaproteobacteria</taxon>
        <taxon>Sphingomonadales</taxon>
        <taxon>Erythrobacteraceae</taxon>
        <taxon>Croceicoccus</taxon>
    </lineage>
</organism>
<evidence type="ECO:0000256" key="6">
    <source>
        <dbReference type="SAM" id="MobiDB-lite"/>
    </source>
</evidence>
<dbReference type="STRING" id="450378.GCA_001661675_03853"/>
<dbReference type="Pfam" id="PF08281">
    <property type="entry name" value="Sigma70_r4_2"/>
    <property type="match status" value="1"/>
</dbReference>
<evidence type="ECO:0008006" key="11">
    <source>
        <dbReference type="Google" id="ProtNLM"/>
    </source>
</evidence>
<dbReference type="GO" id="GO:0016987">
    <property type="term" value="F:sigma factor activity"/>
    <property type="evidence" value="ECO:0007669"/>
    <property type="project" value="UniProtKB-KW"/>
</dbReference>
<evidence type="ECO:0000256" key="2">
    <source>
        <dbReference type="ARBA" id="ARBA00023015"/>
    </source>
</evidence>
<evidence type="ECO:0000256" key="1">
    <source>
        <dbReference type="ARBA" id="ARBA00010641"/>
    </source>
</evidence>
<protein>
    <recommendedName>
        <fullName evidence="11">Sigma-70 family RNA polymerase sigma factor</fullName>
    </recommendedName>
</protein>
<evidence type="ECO:0000256" key="4">
    <source>
        <dbReference type="ARBA" id="ARBA00023125"/>
    </source>
</evidence>